<evidence type="ECO:0000256" key="2">
    <source>
        <dbReference type="ARBA" id="ARBA00023125"/>
    </source>
</evidence>
<evidence type="ECO:0000259" key="4">
    <source>
        <dbReference type="PROSITE" id="PS50937"/>
    </source>
</evidence>
<keyword evidence="3" id="KW-0804">Transcription</keyword>
<dbReference type="SUPFAM" id="SSF46955">
    <property type="entry name" value="Putative DNA-binding domain"/>
    <property type="match status" value="1"/>
</dbReference>
<dbReference type="PANTHER" id="PTHR30204:SF94">
    <property type="entry name" value="HEAVY METAL-DEPENDENT TRANSCRIPTIONAL REGULATOR HI_0293-RELATED"/>
    <property type="match status" value="1"/>
</dbReference>
<keyword evidence="1" id="KW-0805">Transcription regulation</keyword>
<dbReference type="RefSeq" id="WP_018980656.1">
    <property type="nucleotide sequence ID" value="NZ_BAQD01000011.1"/>
</dbReference>
<keyword evidence="2" id="KW-0238">DNA-binding</keyword>
<dbReference type="InterPro" id="IPR000551">
    <property type="entry name" value="MerR-type_HTH_dom"/>
</dbReference>
<dbReference type="Pfam" id="PF13411">
    <property type="entry name" value="MerR_1"/>
    <property type="match status" value="1"/>
</dbReference>
<dbReference type="PANTHER" id="PTHR30204">
    <property type="entry name" value="REDOX-CYCLING DRUG-SENSING TRANSCRIPTIONAL ACTIVATOR SOXR"/>
    <property type="match status" value="1"/>
</dbReference>
<dbReference type="InterPro" id="IPR009061">
    <property type="entry name" value="DNA-bd_dom_put_sf"/>
</dbReference>
<accession>A0ABQ0NYA3</accession>
<keyword evidence="6" id="KW-1185">Reference proteome</keyword>
<feature type="domain" description="HTH merR-type" evidence="4">
    <location>
        <begin position="1"/>
        <end position="69"/>
    </location>
</feature>
<name>A0ABQ0NYA3_9PROT</name>
<dbReference type="PROSITE" id="PS00552">
    <property type="entry name" value="HTH_MERR_1"/>
    <property type="match status" value="1"/>
</dbReference>
<dbReference type="SMART" id="SM00422">
    <property type="entry name" value="HTH_MERR"/>
    <property type="match status" value="1"/>
</dbReference>
<proteinExistence type="predicted"/>
<dbReference type="PRINTS" id="PR00040">
    <property type="entry name" value="HTHMERR"/>
</dbReference>
<dbReference type="EMBL" id="BAQD01000011">
    <property type="protein sequence ID" value="GBQ06439.1"/>
    <property type="molecule type" value="Genomic_DNA"/>
</dbReference>
<evidence type="ECO:0000256" key="1">
    <source>
        <dbReference type="ARBA" id="ARBA00023015"/>
    </source>
</evidence>
<dbReference type="Proteomes" id="UP001062901">
    <property type="component" value="Unassembled WGS sequence"/>
</dbReference>
<dbReference type="InterPro" id="IPR047057">
    <property type="entry name" value="MerR_fam"/>
</dbReference>
<evidence type="ECO:0000256" key="3">
    <source>
        <dbReference type="ARBA" id="ARBA00023163"/>
    </source>
</evidence>
<evidence type="ECO:0000313" key="5">
    <source>
        <dbReference type="EMBL" id="GBQ06439.1"/>
    </source>
</evidence>
<protein>
    <submittedName>
        <fullName evidence="5">Transcriptional regulator</fullName>
    </submittedName>
</protein>
<evidence type="ECO:0000313" key="6">
    <source>
        <dbReference type="Proteomes" id="UP001062901"/>
    </source>
</evidence>
<dbReference type="Gene3D" id="1.10.1660.10">
    <property type="match status" value="1"/>
</dbReference>
<dbReference type="PROSITE" id="PS50937">
    <property type="entry name" value="HTH_MERR_2"/>
    <property type="match status" value="1"/>
</dbReference>
<organism evidence="5 6">
    <name type="scientific">Saccharibacter floricola DSM 15669</name>
    <dbReference type="NCBI Taxonomy" id="1123227"/>
    <lineage>
        <taxon>Bacteria</taxon>
        <taxon>Pseudomonadati</taxon>
        <taxon>Pseudomonadota</taxon>
        <taxon>Alphaproteobacteria</taxon>
        <taxon>Acetobacterales</taxon>
        <taxon>Acetobacteraceae</taxon>
        <taxon>Saccharibacter</taxon>
    </lineage>
</organism>
<reference evidence="5" key="1">
    <citation type="submission" date="2013-04" db="EMBL/GenBank/DDBJ databases">
        <title>The genome sequencing project of 58 acetic acid bacteria.</title>
        <authorList>
            <person name="Okamoto-Kainuma A."/>
            <person name="Ishikawa M."/>
            <person name="Umino S."/>
            <person name="Koizumi Y."/>
            <person name="Shiwa Y."/>
            <person name="Yoshikawa H."/>
            <person name="Matsutani M."/>
            <person name="Matsushita K."/>
        </authorList>
    </citation>
    <scope>NUCLEOTIDE SEQUENCE</scope>
    <source>
        <strain evidence="5">DSM 15669</strain>
    </source>
</reference>
<sequence>MHIGAASRETGLSVKMIRYYEEIGLIAPTHRTESGYRSYRETDLQQLRFIRRARALGFSVPHIRSLLELWQRKGRDNAHVRHVANAHIAQLRDQMTALESMLTTLQALVDDCASEEQADCPILSALDHVQTPPHS</sequence>
<comment type="caution">
    <text evidence="5">The sequence shown here is derived from an EMBL/GenBank/DDBJ whole genome shotgun (WGS) entry which is preliminary data.</text>
</comment>
<gene>
    <name evidence="5" type="ORF">AA15669_0941</name>
</gene>